<reference evidence="4" key="1">
    <citation type="submission" date="2018-05" db="EMBL/GenBank/DDBJ databases">
        <title>Luteimonas pekinense sp. nov., isolated from human Meibomian gland secretions, Beijing, China.</title>
        <authorList>
            <person name="Wen T."/>
            <person name="Bai H."/>
            <person name="Lv H."/>
        </authorList>
    </citation>
    <scope>NUCLEOTIDE SEQUENCE [LARGE SCALE GENOMIC DNA]</scope>
    <source>
        <strain evidence="4">83-4</strain>
    </source>
</reference>
<evidence type="ECO:0000313" key="4">
    <source>
        <dbReference type="Proteomes" id="UP000251842"/>
    </source>
</evidence>
<organism evidence="3 4">
    <name type="scientific">Solilutibacter oculi</name>
    <dbReference type="NCBI Taxonomy" id="2698682"/>
    <lineage>
        <taxon>Bacteria</taxon>
        <taxon>Pseudomonadati</taxon>
        <taxon>Pseudomonadota</taxon>
        <taxon>Gammaproteobacteria</taxon>
        <taxon>Lysobacterales</taxon>
        <taxon>Lysobacteraceae</taxon>
        <taxon>Solilutibacter</taxon>
    </lineage>
</organism>
<dbReference type="Proteomes" id="UP000251842">
    <property type="component" value="Chromosome"/>
</dbReference>
<keyword evidence="1" id="KW-1133">Transmembrane helix</keyword>
<dbReference type="RefSeq" id="WP_112926462.1">
    <property type="nucleotide sequence ID" value="NZ_CP029556.1"/>
</dbReference>
<evidence type="ECO:0000256" key="1">
    <source>
        <dbReference type="SAM" id="Phobius"/>
    </source>
</evidence>
<name>A0A344J5D9_9GAMM</name>
<evidence type="ECO:0000259" key="2">
    <source>
        <dbReference type="Pfam" id="PF10882"/>
    </source>
</evidence>
<sequence length="181" mass="19440">MSGARRFGVPAPDYRKVALMFALVLATIGVALVLVLRDGSAARAWPHLLLGALVSIGLLALVVGRRRVTLEGDTLRIAAGLNSTRVAVSALDLGHARIVRLDEHPEYRPGTKTFGSAMPGYQAGHFRQGGGRKVFVLLTERDRVLVLPERDGRLLLLSLDNPQSLLDALQRAAGPGPRRIG</sequence>
<feature type="transmembrane region" description="Helical" evidence="1">
    <location>
        <begin position="17"/>
        <end position="36"/>
    </location>
</feature>
<keyword evidence="1" id="KW-0472">Membrane</keyword>
<dbReference type="Pfam" id="PF10882">
    <property type="entry name" value="bPH_5"/>
    <property type="match status" value="1"/>
</dbReference>
<accession>A0A344J5D9</accession>
<feature type="domain" description="Bacterial Pleckstrin homology" evidence="2">
    <location>
        <begin position="67"/>
        <end position="171"/>
    </location>
</feature>
<keyword evidence="4" id="KW-1185">Reference proteome</keyword>
<dbReference type="AlphaFoldDB" id="A0A344J5D9"/>
<dbReference type="KEGG" id="lue:DCD74_05655"/>
<protein>
    <recommendedName>
        <fullName evidence="2">Bacterial Pleckstrin homology domain-containing protein</fullName>
    </recommendedName>
</protein>
<feature type="transmembrane region" description="Helical" evidence="1">
    <location>
        <begin position="48"/>
        <end position="64"/>
    </location>
</feature>
<dbReference type="OrthoDB" id="5767765at2"/>
<evidence type="ECO:0000313" key="3">
    <source>
        <dbReference type="EMBL" id="AXA84249.1"/>
    </source>
</evidence>
<dbReference type="EMBL" id="CP029556">
    <property type="protein sequence ID" value="AXA84249.1"/>
    <property type="molecule type" value="Genomic_DNA"/>
</dbReference>
<keyword evidence="1" id="KW-0812">Transmembrane</keyword>
<dbReference type="InterPro" id="IPR027783">
    <property type="entry name" value="Bacterial_PH-related"/>
</dbReference>
<gene>
    <name evidence="3" type="ORF">DCD74_05655</name>
</gene>
<proteinExistence type="predicted"/>